<dbReference type="Proteomes" id="UP001189429">
    <property type="component" value="Unassembled WGS sequence"/>
</dbReference>
<gene>
    <name evidence="2" type="ORF">PCOR1329_LOCUS69737</name>
</gene>
<evidence type="ECO:0000313" key="2">
    <source>
        <dbReference type="EMBL" id="CAK0889084.1"/>
    </source>
</evidence>
<feature type="region of interest" description="Disordered" evidence="1">
    <location>
        <begin position="163"/>
        <end position="196"/>
    </location>
</feature>
<organism evidence="2 3">
    <name type="scientific">Prorocentrum cordatum</name>
    <dbReference type="NCBI Taxonomy" id="2364126"/>
    <lineage>
        <taxon>Eukaryota</taxon>
        <taxon>Sar</taxon>
        <taxon>Alveolata</taxon>
        <taxon>Dinophyceae</taxon>
        <taxon>Prorocentrales</taxon>
        <taxon>Prorocentraceae</taxon>
        <taxon>Prorocentrum</taxon>
    </lineage>
</organism>
<feature type="region of interest" description="Disordered" evidence="1">
    <location>
        <begin position="111"/>
        <end position="144"/>
    </location>
</feature>
<feature type="compositionally biased region" description="Low complexity" evidence="1">
    <location>
        <begin position="269"/>
        <end position="288"/>
    </location>
</feature>
<protein>
    <submittedName>
        <fullName evidence="2">Uncharacterized protein</fullName>
    </submittedName>
</protein>
<sequence length="326" mass="35152">MSQRAAIANEVAPTWEDFSAECHGELPEPAPADPFTLTDEDLIDFTRTRRREVVDLAWPCSVPVPSWRVLWHVSCVPDGQPDCNELESQTPLCASAGWRVGALPGVLAALRPPWGSTPPRLEPRGGSAGPGRRLEEQEEKNDEGCVLPLVDVHDRATFTAAPTLRGTVERRSARYASSTGGGPRQEAARSEGAAAAERAKESQRLWDLAVPERNWDIRHPFLPALLLGILGMQPGPSAAPRPRPRRARRGMPNVPRPSSQSAEHDGSRRGAAAAEALPRRGAAAAEAPPARRRGCRGGAAAAEARLPRRRGCAAAAEAPQPRRRRS</sequence>
<feature type="region of interest" description="Disordered" evidence="1">
    <location>
        <begin position="235"/>
        <end position="326"/>
    </location>
</feature>
<evidence type="ECO:0000256" key="1">
    <source>
        <dbReference type="SAM" id="MobiDB-lite"/>
    </source>
</evidence>
<keyword evidence="3" id="KW-1185">Reference proteome</keyword>
<name>A0ABN9WQT7_9DINO</name>
<proteinExistence type="predicted"/>
<reference evidence="2" key="1">
    <citation type="submission" date="2023-10" db="EMBL/GenBank/DDBJ databases">
        <authorList>
            <person name="Chen Y."/>
            <person name="Shah S."/>
            <person name="Dougan E. K."/>
            <person name="Thang M."/>
            <person name="Chan C."/>
        </authorList>
    </citation>
    <scope>NUCLEOTIDE SEQUENCE [LARGE SCALE GENOMIC DNA]</scope>
</reference>
<dbReference type="EMBL" id="CAUYUJ010019170">
    <property type="protein sequence ID" value="CAK0889084.1"/>
    <property type="molecule type" value="Genomic_DNA"/>
</dbReference>
<evidence type="ECO:0000313" key="3">
    <source>
        <dbReference type="Proteomes" id="UP001189429"/>
    </source>
</evidence>
<comment type="caution">
    <text evidence="2">The sequence shown here is derived from an EMBL/GenBank/DDBJ whole genome shotgun (WGS) entry which is preliminary data.</text>
</comment>
<accession>A0ABN9WQT7</accession>